<dbReference type="InterPro" id="IPR039103">
    <property type="entry name" value="Spd-2/CEP192"/>
</dbReference>
<feature type="domain" description="Cep192-like" evidence="2">
    <location>
        <begin position="37"/>
        <end position="156"/>
    </location>
</feature>
<dbReference type="PANTHER" id="PTHR16029:SF11">
    <property type="entry name" value="CENTROSOMAL PROTEIN OF 192 KDA"/>
    <property type="match status" value="1"/>
</dbReference>
<organism evidence="3 4">
    <name type="scientific">Saccoglossus kowalevskii</name>
    <name type="common">Acorn worm</name>
    <dbReference type="NCBI Taxonomy" id="10224"/>
    <lineage>
        <taxon>Eukaryota</taxon>
        <taxon>Metazoa</taxon>
        <taxon>Hemichordata</taxon>
        <taxon>Enteropneusta</taxon>
        <taxon>Harrimaniidae</taxon>
        <taxon>Saccoglossus</taxon>
    </lineage>
</organism>
<reference evidence="4" key="1">
    <citation type="submission" date="2025-08" db="UniProtKB">
        <authorList>
            <consortium name="RefSeq"/>
        </authorList>
    </citation>
    <scope>IDENTIFICATION</scope>
    <source>
        <tissue evidence="4">Testes</tissue>
    </source>
</reference>
<dbReference type="PANTHER" id="PTHR16029">
    <property type="entry name" value="CENTROSOMAL PROTEIN OF 192 KDA"/>
    <property type="match status" value="1"/>
</dbReference>
<dbReference type="Gene3D" id="2.60.40.10">
    <property type="entry name" value="Immunoglobulins"/>
    <property type="match status" value="1"/>
</dbReference>
<accession>A0ABM0MZ07</accession>
<dbReference type="InterPro" id="IPR054087">
    <property type="entry name" value="Cep192-like_D7"/>
</dbReference>
<sequence>MEKSVQPTIHEEPHRLPRMTTTQHVTVTHQKRLSSPQPIRLAAQRLEFPATRVQETTETCLDFENTTSEIMRWSLSSIAPAYVKQESKEVYRATYTAFRFTKQSGMLTPGQFVKIPVVFIPRDVGSYSQYWELEANSKESVASTVQQTKIELAGDGVKAAAALTKTHRRGPLAPTVPMVKPFHQSTTDNTEPVTKTQHTVPK</sequence>
<dbReference type="Proteomes" id="UP000694865">
    <property type="component" value="Unplaced"/>
</dbReference>
<feature type="region of interest" description="Disordered" evidence="1">
    <location>
        <begin position="172"/>
        <end position="202"/>
    </location>
</feature>
<feature type="compositionally biased region" description="Polar residues" evidence="1">
    <location>
        <begin position="183"/>
        <end position="202"/>
    </location>
</feature>
<name>A0ABM0MZ07_SACKO</name>
<gene>
    <name evidence="4" type="primary">LOC102803954</name>
</gene>
<evidence type="ECO:0000313" key="3">
    <source>
        <dbReference type="Proteomes" id="UP000694865"/>
    </source>
</evidence>
<dbReference type="GeneID" id="102803954"/>
<dbReference type="RefSeq" id="XP_006825248.1">
    <property type="nucleotide sequence ID" value="XM_006825185.1"/>
</dbReference>
<evidence type="ECO:0000256" key="1">
    <source>
        <dbReference type="SAM" id="MobiDB-lite"/>
    </source>
</evidence>
<dbReference type="Pfam" id="PF22065">
    <property type="entry name" value="Cep192_D7"/>
    <property type="match status" value="1"/>
</dbReference>
<proteinExistence type="predicted"/>
<dbReference type="InterPro" id="IPR013783">
    <property type="entry name" value="Ig-like_fold"/>
</dbReference>
<protein>
    <submittedName>
        <fullName evidence="4">Centrosomal protein of 192 kDa-like</fullName>
    </submittedName>
</protein>
<evidence type="ECO:0000313" key="4">
    <source>
        <dbReference type="RefSeq" id="XP_006825248.1"/>
    </source>
</evidence>
<keyword evidence="3" id="KW-1185">Reference proteome</keyword>
<evidence type="ECO:0000259" key="2">
    <source>
        <dbReference type="Pfam" id="PF22065"/>
    </source>
</evidence>